<reference evidence="2" key="1">
    <citation type="journal article" date="2020" name="Stud. Mycol.">
        <title>101 Dothideomycetes genomes: a test case for predicting lifestyles and emergence of pathogens.</title>
        <authorList>
            <person name="Haridas S."/>
            <person name="Albert R."/>
            <person name="Binder M."/>
            <person name="Bloem J."/>
            <person name="Labutti K."/>
            <person name="Salamov A."/>
            <person name="Andreopoulos B."/>
            <person name="Baker S."/>
            <person name="Barry K."/>
            <person name="Bills G."/>
            <person name="Bluhm B."/>
            <person name="Cannon C."/>
            <person name="Castanera R."/>
            <person name="Culley D."/>
            <person name="Daum C."/>
            <person name="Ezra D."/>
            <person name="Gonzalez J."/>
            <person name="Henrissat B."/>
            <person name="Kuo A."/>
            <person name="Liang C."/>
            <person name="Lipzen A."/>
            <person name="Lutzoni F."/>
            <person name="Magnuson J."/>
            <person name="Mondo S."/>
            <person name="Nolan M."/>
            <person name="Ohm R."/>
            <person name="Pangilinan J."/>
            <person name="Park H.-J."/>
            <person name="Ramirez L."/>
            <person name="Alfaro M."/>
            <person name="Sun H."/>
            <person name="Tritt A."/>
            <person name="Yoshinaga Y."/>
            <person name="Zwiers L.-H."/>
            <person name="Turgeon B."/>
            <person name="Goodwin S."/>
            <person name="Spatafora J."/>
            <person name="Crous P."/>
            <person name="Grigoriev I."/>
        </authorList>
    </citation>
    <scope>NUCLEOTIDE SEQUENCE</scope>
    <source>
        <strain evidence="2">CBS 121167</strain>
    </source>
</reference>
<evidence type="ECO:0000256" key="1">
    <source>
        <dbReference type="SAM" id="MobiDB-lite"/>
    </source>
</evidence>
<organism evidence="2 3">
    <name type="scientific">Aplosporella prunicola CBS 121167</name>
    <dbReference type="NCBI Taxonomy" id="1176127"/>
    <lineage>
        <taxon>Eukaryota</taxon>
        <taxon>Fungi</taxon>
        <taxon>Dikarya</taxon>
        <taxon>Ascomycota</taxon>
        <taxon>Pezizomycotina</taxon>
        <taxon>Dothideomycetes</taxon>
        <taxon>Dothideomycetes incertae sedis</taxon>
        <taxon>Botryosphaeriales</taxon>
        <taxon>Aplosporellaceae</taxon>
        <taxon>Aplosporella</taxon>
    </lineage>
</organism>
<keyword evidence="3" id="KW-1185">Reference proteome</keyword>
<dbReference type="GeneID" id="54300488"/>
<dbReference type="EMBL" id="ML995479">
    <property type="protein sequence ID" value="KAF2144779.1"/>
    <property type="molecule type" value="Genomic_DNA"/>
</dbReference>
<accession>A0A6A6BKZ4</accession>
<gene>
    <name evidence="2" type="ORF">K452DRAFT_306548</name>
</gene>
<name>A0A6A6BKZ4_9PEZI</name>
<feature type="region of interest" description="Disordered" evidence="1">
    <location>
        <begin position="10"/>
        <end position="118"/>
    </location>
</feature>
<dbReference type="AlphaFoldDB" id="A0A6A6BKZ4"/>
<feature type="compositionally biased region" description="Low complexity" evidence="1">
    <location>
        <begin position="25"/>
        <end position="44"/>
    </location>
</feature>
<sequence length="157" mass="17285">MLLIARYVIDSNSNKKTPPHELHPHTFPTHTHHSASSAHPKPTHTQQPAALKSAPPPSIYNSQDAPPPALMQTSTLPTANKPKPSHTTSIGHLLQRPYPAHPRPRPSYLSNPPTTITNPPEEYRILALTTSPEQLNTVRNSACQNLHTFAYLPTSLN</sequence>
<dbReference type="RefSeq" id="XP_033400491.1">
    <property type="nucleotide sequence ID" value="XM_033542991.1"/>
</dbReference>
<evidence type="ECO:0000313" key="2">
    <source>
        <dbReference type="EMBL" id="KAF2144779.1"/>
    </source>
</evidence>
<proteinExistence type="predicted"/>
<evidence type="ECO:0000313" key="3">
    <source>
        <dbReference type="Proteomes" id="UP000799438"/>
    </source>
</evidence>
<protein>
    <submittedName>
        <fullName evidence="2">Uncharacterized protein</fullName>
    </submittedName>
</protein>
<dbReference type="Proteomes" id="UP000799438">
    <property type="component" value="Unassembled WGS sequence"/>
</dbReference>